<evidence type="ECO:0000259" key="5">
    <source>
        <dbReference type="Pfam" id="PF04577"/>
    </source>
</evidence>
<dbReference type="InterPro" id="IPR049625">
    <property type="entry name" value="Glyco_transf_61_cat"/>
</dbReference>
<dbReference type="CDD" id="cd00161">
    <property type="entry name" value="beta-trefoil_Ricin-like"/>
    <property type="match status" value="1"/>
</dbReference>
<feature type="chain" id="PRO_5036415910" description="Glycosyltransferase 61 catalytic domain-containing protein" evidence="4">
    <location>
        <begin position="18"/>
        <end position="584"/>
    </location>
</feature>
<keyword evidence="2" id="KW-0808">Transferase</keyword>
<evidence type="ECO:0000313" key="6">
    <source>
        <dbReference type="EMBL" id="CAF0943401.1"/>
    </source>
</evidence>
<dbReference type="Proteomes" id="UP000663891">
    <property type="component" value="Unassembled WGS sequence"/>
</dbReference>
<keyword evidence="4" id="KW-0732">Signal</keyword>
<feature type="signal peptide" evidence="4">
    <location>
        <begin position="1"/>
        <end position="17"/>
    </location>
</feature>
<dbReference type="GO" id="GO:0016757">
    <property type="term" value="F:glycosyltransferase activity"/>
    <property type="evidence" value="ECO:0007669"/>
    <property type="project" value="UniProtKB-KW"/>
</dbReference>
<comment type="caution">
    <text evidence="7">The sequence shown here is derived from an EMBL/GenBank/DDBJ whole genome shotgun (WGS) entry which is preliminary data.</text>
</comment>
<dbReference type="SUPFAM" id="SSF50370">
    <property type="entry name" value="Ricin B-like lectins"/>
    <property type="match status" value="1"/>
</dbReference>
<protein>
    <recommendedName>
        <fullName evidence="5">Glycosyltransferase 61 catalytic domain-containing protein</fullName>
    </recommendedName>
</protein>
<reference evidence="7" key="1">
    <citation type="submission" date="2021-02" db="EMBL/GenBank/DDBJ databases">
        <authorList>
            <person name="Nowell W R."/>
        </authorList>
    </citation>
    <scope>NUCLEOTIDE SEQUENCE</scope>
</reference>
<proteinExistence type="predicted"/>
<dbReference type="OrthoDB" id="529273at2759"/>
<evidence type="ECO:0000256" key="2">
    <source>
        <dbReference type="ARBA" id="ARBA00022679"/>
    </source>
</evidence>
<evidence type="ECO:0000313" key="7">
    <source>
        <dbReference type="EMBL" id="CAF4102814.1"/>
    </source>
</evidence>
<dbReference type="EMBL" id="CAJNON010000087">
    <property type="protein sequence ID" value="CAF0943401.1"/>
    <property type="molecule type" value="Genomic_DNA"/>
</dbReference>
<dbReference type="InterPro" id="IPR007657">
    <property type="entry name" value="Glycosyltransferase_61"/>
</dbReference>
<evidence type="ECO:0000256" key="3">
    <source>
        <dbReference type="ARBA" id="ARBA00023180"/>
    </source>
</evidence>
<evidence type="ECO:0000256" key="4">
    <source>
        <dbReference type="SAM" id="SignalP"/>
    </source>
</evidence>
<keyword evidence="1" id="KW-0328">Glycosyltransferase</keyword>
<evidence type="ECO:0000313" key="8">
    <source>
        <dbReference type="Proteomes" id="UP000663881"/>
    </source>
</evidence>
<sequence>MCSQWLIVFMLFPFLQVDLTPVVGLDGYVKGAEHQIDRFGIDKSYVYRVTSKYAGMNLTLSITFNEGNEPGIKLDSIGRYSNLDMHLVRLSDNKYSIQHTDFGKTTALYVIKDKMKNKLRFTKPANVSEQYWHLTPLSDGSFRITNDFSGPNMALDVPANAALFSKPIMSKIGANHLGQHWILTKYEKYDSNACPIQKEYFFTSINSEFEEISYTLEPFTIALPHFSDNEARNWFLNTTYYRRYSQQCLHDECEKYGFLFNDSKEHLNIHIALVNNGVYYDDACGYRYDEAALRRTFVAPNHVSVVYDQAIIYTVPDAWSFQHFLDGIGPKLVHSRRYFDKYPNAKVLILEGPRFDRSVKEIWALLGVNESNRIIHYNRKMKVGAHLLINPCRAPGIHPRLWQDARSMYWSLINLPKPTSNLLIYVQRTSTNAKNPGRLILNEKPVIELLREYAVKNSLIYVQYDHSQQNDYIGKQIELFYNARIIFGIHGGALSNINFSPSGTIIIEIMPYRSDKSSLPIVCSMFKPNAFKPCGGYSYYVQAQLLNQSYWILPNVVDSRTNVNVNITRLQQLFDSLPVQHYID</sequence>
<evidence type="ECO:0000256" key="1">
    <source>
        <dbReference type="ARBA" id="ARBA00022676"/>
    </source>
</evidence>
<gene>
    <name evidence="7" type="ORF">OKA104_LOCUS35770</name>
    <name evidence="6" type="ORF">VCS650_LOCUS11633</name>
</gene>
<dbReference type="AlphaFoldDB" id="A0A819UYK2"/>
<dbReference type="InterPro" id="IPR035992">
    <property type="entry name" value="Ricin_B-like_lectins"/>
</dbReference>
<feature type="domain" description="Glycosyltransferase 61 catalytic" evidence="5">
    <location>
        <begin position="321"/>
        <end position="507"/>
    </location>
</feature>
<name>A0A819UYK2_9BILA</name>
<dbReference type="Pfam" id="PF04577">
    <property type="entry name" value="Glyco_transf_61"/>
    <property type="match status" value="1"/>
</dbReference>
<dbReference type="Proteomes" id="UP000663881">
    <property type="component" value="Unassembled WGS sequence"/>
</dbReference>
<dbReference type="EMBL" id="CAJOAY010005303">
    <property type="protein sequence ID" value="CAF4102814.1"/>
    <property type="molecule type" value="Genomic_DNA"/>
</dbReference>
<organism evidence="7 8">
    <name type="scientific">Adineta steineri</name>
    <dbReference type="NCBI Taxonomy" id="433720"/>
    <lineage>
        <taxon>Eukaryota</taxon>
        <taxon>Metazoa</taxon>
        <taxon>Spiralia</taxon>
        <taxon>Gnathifera</taxon>
        <taxon>Rotifera</taxon>
        <taxon>Eurotatoria</taxon>
        <taxon>Bdelloidea</taxon>
        <taxon>Adinetida</taxon>
        <taxon>Adinetidae</taxon>
        <taxon>Adineta</taxon>
    </lineage>
</organism>
<keyword evidence="3" id="KW-0325">Glycoprotein</keyword>
<accession>A0A819UYK2</accession>
<dbReference type="Gene3D" id="2.80.10.50">
    <property type="match status" value="1"/>
</dbReference>
<dbReference type="PANTHER" id="PTHR20961">
    <property type="entry name" value="GLYCOSYLTRANSFERASE"/>
    <property type="match status" value="1"/>
</dbReference>